<feature type="binding site" evidence="8">
    <location>
        <position position="245"/>
    </location>
    <ligand>
        <name>L-serine</name>
        <dbReference type="ChEBI" id="CHEBI:33384"/>
    </ligand>
</feature>
<feature type="binding site" evidence="9">
    <location>
        <begin position="276"/>
        <end position="278"/>
    </location>
    <ligand>
        <name>ATP</name>
        <dbReference type="ChEBI" id="CHEBI:30616"/>
    </ligand>
</feature>
<keyword evidence="12" id="KW-1185">Reference proteome</keyword>
<evidence type="ECO:0000256" key="6">
    <source>
        <dbReference type="ARBA" id="ARBA00023146"/>
    </source>
</evidence>
<dbReference type="FunFam" id="3.30.930.10:FF:000078">
    <property type="entry name" value="Seryl-tRNA synthetase"/>
    <property type="match status" value="1"/>
</dbReference>
<evidence type="ECO:0000256" key="3">
    <source>
        <dbReference type="ARBA" id="ARBA00022598"/>
    </source>
</evidence>
<dbReference type="GO" id="GO:0004828">
    <property type="term" value="F:serine-tRNA ligase activity"/>
    <property type="evidence" value="ECO:0007669"/>
    <property type="project" value="UniProtKB-EC"/>
</dbReference>
<dbReference type="InterPro" id="IPR002314">
    <property type="entry name" value="aa-tRNA-synt_IIb"/>
</dbReference>
<evidence type="ECO:0000256" key="8">
    <source>
        <dbReference type="PIRSR" id="PIRSR001529-1"/>
    </source>
</evidence>
<dbReference type="PRINTS" id="PR00981">
    <property type="entry name" value="TRNASYNTHSER"/>
</dbReference>
<dbReference type="PANTHER" id="PTHR11778">
    <property type="entry name" value="SERYL-TRNA SYNTHETASE"/>
    <property type="match status" value="1"/>
</dbReference>
<dbReference type="EMBL" id="CAJNOC010000690">
    <property type="protein sequence ID" value="CAF0792264.1"/>
    <property type="molecule type" value="Genomic_DNA"/>
</dbReference>
<evidence type="ECO:0000259" key="10">
    <source>
        <dbReference type="PROSITE" id="PS50862"/>
    </source>
</evidence>
<dbReference type="EC" id="6.1.1.11" evidence="2"/>
<evidence type="ECO:0000256" key="2">
    <source>
        <dbReference type="ARBA" id="ARBA00012840"/>
    </source>
</evidence>
<keyword evidence="5 9" id="KW-0067">ATP-binding</keyword>
<feature type="site" description="Important for serine binding" evidence="8">
    <location>
        <position position="403"/>
    </location>
</feature>
<dbReference type="OrthoDB" id="10264585at2759"/>
<dbReference type="Pfam" id="PF00587">
    <property type="entry name" value="tRNA-synt_2b"/>
    <property type="match status" value="1"/>
</dbReference>
<sequence>MLKIIKLGAKFQLRHFSTGLKLNNTSNEHLKLIENTIRKIRVYDEIDLLPADLDWNYILNTKNIQFINDNVNLRKGNGDILGLHKLNDDLKVALKTNSENKHEIELLIEKMYRKAVQLPNFSDPTSPVGAEDKAECVLKLGDKKGKTPTVDQIAKLYGWLKDEQLPLYSTQRSYIIKKELADLETALVKYTLRFLNEKGFVLISVPDILHHSIIESCGFQTKGDRNQVYKLDYLNEYGKYCLSGTSEMSLAGLLKNRVFNESELPLKLCAVSRCFRAEVSGSEREGKLFRLHEFTKAEMFVITLGDTKISSKMLEEIKSYEIELFSDLGLHFRVLNMPTQELGSPAYKKYDIEAWMPGNQFYGEISSTSNCTNYQSRRLHIKSSKNKLDLNEPQSYVHTLNGTACAIPRMLTAIIESNWDMENEQVHIPKKLQPFMQNKQVIKVPKDFRKAEALRAFK</sequence>
<feature type="binding site" evidence="8">
    <location>
        <position position="276"/>
    </location>
    <ligand>
        <name>L-serine</name>
        <dbReference type="ChEBI" id="CHEBI:33384"/>
    </ligand>
</feature>
<dbReference type="InterPro" id="IPR045864">
    <property type="entry name" value="aa-tRNA-synth_II/BPL/LPL"/>
</dbReference>
<reference evidence="11" key="1">
    <citation type="submission" date="2021-02" db="EMBL/GenBank/DDBJ databases">
        <authorList>
            <person name="Nowell W R."/>
        </authorList>
    </citation>
    <scope>NUCLEOTIDE SEQUENCE</scope>
    <source>
        <strain evidence="11">Ploen Becks lab</strain>
    </source>
</reference>
<dbReference type="Proteomes" id="UP000663879">
    <property type="component" value="Unassembled WGS sequence"/>
</dbReference>
<evidence type="ECO:0000313" key="12">
    <source>
        <dbReference type="Proteomes" id="UP000663879"/>
    </source>
</evidence>
<gene>
    <name evidence="11" type="ORF">OXX778_LOCUS6031</name>
</gene>
<keyword evidence="6" id="KW-0030">Aminoacyl-tRNA synthetase</keyword>
<dbReference type="InterPro" id="IPR002317">
    <property type="entry name" value="Ser-tRNA-ligase_type_1"/>
</dbReference>
<feature type="binding site" evidence="8">
    <location>
        <position position="401"/>
    </location>
    <ligand>
        <name>L-serine</name>
        <dbReference type="ChEBI" id="CHEBI:33384"/>
    </ligand>
</feature>
<feature type="domain" description="Aminoacyl-transfer RNA synthetases class-II family profile" evidence="10">
    <location>
        <begin position="183"/>
        <end position="429"/>
    </location>
</feature>
<dbReference type="PIRSF" id="PIRSF001529">
    <property type="entry name" value="Ser-tRNA-synth_IIa"/>
    <property type="match status" value="1"/>
</dbReference>
<feature type="binding site" evidence="8">
    <location>
        <position position="298"/>
    </location>
    <ligand>
        <name>L-serine</name>
        <dbReference type="ChEBI" id="CHEBI:33384"/>
    </ligand>
</feature>
<keyword evidence="4" id="KW-0547">Nucleotide-binding</keyword>
<protein>
    <recommendedName>
        <fullName evidence="2">serine--tRNA ligase</fullName>
        <ecNumber evidence="2">6.1.1.11</ecNumber>
    </recommendedName>
    <alternativeName>
        <fullName evidence="7">Seryl-tRNA synthetase</fullName>
    </alternativeName>
</protein>
<comment type="caution">
    <text evidence="11">The sequence shown here is derived from an EMBL/GenBank/DDBJ whole genome shotgun (WGS) entry which is preliminary data.</text>
</comment>
<dbReference type="PROSITE" id="PS50862">
    <property type="entry name" value="AA_TRNA_LIGASE_II"/>
    <property type="match status" value="1"/>
</dbReference>
<evidence type="ECO:0000256" key="7">
    <source>
        <dbReference type="ARBA" id="ARBA00031113"/>
    </source>
</evidence>
<comment type="similarity">
    <text evidence="1">Belongs to the class-II aminoacyl-tRNA synthetase family. Type-1 seryl-tRNA synthetase subfamily.</text>
</comment>
<keyword evidence="3" id="KW-0436">Ligase</keyword>
<evidence type="ECO:0000256" key="9">
    <source>
        <dbReference type="PIRSR" id="PIRSR001529-2"/>
    </source>
</evidence>
<dbReference type="Gene3D" id="3.30.930.10">
    <property type="entry name" value="Bira Bifunctional Protein, Domain 2"/>
    <property type="match status" value="1"/>
</dbReference>
<evidence type="ECO:0000313" key="11">
    <source>
        <dbReference type="EMBL" id="CAF0792264.1"/>
    </source>
</evidence>
<evidence type="ECO:0000256" key="1">
    <source>
        <dbReference type="ARBA" id="ARBA00010728"/>
    </source>
</evidence>
<accession>A0A813SBK4</accession>
<dbReference type="GO" id="GO:0006434">
    <property type="term" value="P:seryl-tRNA aminoacylation"/>
    <property type="evidence" value="ECO:0007669"/>
    <property type="project" value="InterPro"/>
</dbReference>
<feature type="binding site" evidence="9">
    <location>
        <begin position="364"/>
        <end position="367"/>
    </location>
    <ligand>
        <name>ATP</name>
        <dbReference type="ChEBI" id="CHEBI:30616"/>
    </ligand>
</feature>
<name>A0A813SBK4_9BILA</name>
<dbReference type="GO" id="GO:0005524">
    <property type="term" value="F:ATP binding"/>
    <property type="evidence" value="ECO:0007669"/>
    <property type="project" value="UniProtKB-KW"/>
</dbReference>
<proteinExistence type="inferred from homology"/>
<dbReference type="SUPFAM" id="SSF55681">
    <property type="entry name" value="Class II aaRS and biotin synthetases"/>
    <property type="match status" value="1"/>
</dbReference>
<dbReference type="InterPro" id="IPR006195">
    <property type="entry name" value="aa-tRNA-synth_II"/>
</dbReference>
<evidence type="ECO:0000256" key="5">
    <source>
        <dbReference type="ARBA" id="ARBA00022840"/>
    </source>
</evidence>
<dbReference type="AlphaFoldDB" id="A0A813SBK4"/>
<evidence type="ECO:0000256" key="4">
    <source>
        <dbReference type="ARBA" id="ARBA00022741"/>
    </source>
</evidence>
<organism evidence="11 12">
    <name type="scientific">Brachionus calyciflorus</name>
    <dbReference type="NCBI Taxonomy" id="104777"/>
    <lineage>
        <taxon>Eukaryota</taxon>
        <taxon>Metazoa</taxon>
        <taxon>Spiralia</taxon>
        <taxon>Gnathifera</taxon>
        <taxon>Rotifera</taxon>
        <taxon>Eurotatoria</taxon>
        <taxon>Monogononta</taxon>
        <taxon>Pseudotrocha</taxon>
        <taxon>Ploima</taxon>
        <taxon>Brachionidae</taxon>
        <taxon>Brachionus</taxon>
    </lineage>
</organism>